<evidence type="ECO:0000313" key="1">
    <source>
        <dbReference type="Proteomes" id="UP000887566"/>
    </source>
</evidence>
<dbReference type="Proteomes" id="UP000887566">
    <property type="component" value="Unplaced"/>
</dbReference>
<reference evidence="2" key="1">
    <citation type="submission" date="2022-11" db="UniProtKB">
        <authorList>
            <consortium name="WormBaseParasite"/>
        </authorList>
    </citation>
    <scope>IDENTIFICATION</scope>
</reference>
<keyword evidence="1" id="KW-1185">Reference proteome</keyword>
<name>A0A914UU66_9BILA</name>
<accession>A0A914UU66</accession>
<protein>
    <submittedName>
        <fullName evidence="2">Uncharacterized protein</fullName>
    </submittedName>
</protein>
<sequence length="127" mass="14886">MPPKKEWKLVLLTPSEDHLKEEMKQKGVHQRHTKELKSGVKVEYECSHKKLWCDYHYLMEYRQGLKHEQRMALDLAMKLRSGTGTSTFICDLLKVRNDEVPEKKKLMNTLSVLCKAQEDQPSCTLGR</sequence>
<dbReference type="AlphaFoldDB" id="A0A914UU66"/>
<proteinExistence type="predicted"/>
<dbReference type="WBParaSite" id="PSAMB.scaffold1258size33735.g11989.t1">
    <property type="protein sequence ID" value="PSAMB.scaffold1258size33735.g11989.t1"/>
    <property type="gene ID" value="PSAMB.scaffold1258size33735.g11989"/>
</dbReference>
<organism evidence="1 2">
    <name type="scientific">Plectus sambesii</name>
    <dbReference type="NCBI Taxonomy" id="2011161"/>
    <lineage>
        <taxon>Eukaryota</taxon>
        <taxon>Metazoa</taxon>
        <taxon>Ecdysozoa</taxon>
        <taxon>Nematoda</taxon>
        <taxon>Chromadorea</taxon>
        <taxon>Plectida</taxon>
        <taxon>Plectina</taxon>
        <taxon>Plectoidea</taxon>
        <taxon>Plectidae</taxon>
        <taxon>Plectus</taxon>
    </lineage>
</organism>
<evidence type="ECO:0000313" key="2">
    <source>
        <dbReference type="WBParaSite" id="PSAMB.scaffold1258size33735.g11989.t1"/>
    </source>
</evidence>